<name>A0AAW2YPK6_9EUKA</name>
<dbReference type="Proteomes" id="UP001431209">
    <property type="component" value="Unassembled WGS sequence"/>
</dbReference>
<dbReference type="InterPro" id="IPR019775">
    <property type="entry name" value="WD40_repeat_CS"/>
</dbReference>
<dbReference type="GO" id="GO:0008270">
    <property type="term" value="F:zinc ion binding"/>
    <property type="evidence" value="ECO:0007669"/>
    <property type="project" value="UniProtKB-KW"/>
</dbReference>
<dbReference type="InterPro" id="IPR036322">
    <property type="entry name" value="WD40_repeat_dom_sf"/>
</dbReference>
<dbReference type="PROSITE" id="PS50082">
    <property type="entry name" value="WD_REPEATS_2"/>
    <property type="match status" value="4"/>
</dbReference>
<keyword evidence="10" id="KW-1185">Reference proteome</keyword>
<keyword evidence="3" id="KW-0677">Repeat</keyword>
<keyword evidence="1 7" id="KW-0853">WD repeat</keyword>
<dbReference type="Pfam" id="PF15965">
    <property type="entry name" value="zf-TRAF_2"/>
    <property type="match status" value="1"/>
</dbReference>
<evidence type="ECO:0000256" key="3">
    <source>
        <dbReference type="ARBA" id="ARBA00022737"/>
    </source>
</evidence>
<evidence type="ECO:0000313" key="9">
    <source>
        <dbReference type="EMBL" id="KAL0478843.1"/>
    </source>
</evidence>
<feature type="repeat" description="WD" evidence="7">
    <location>
        <begin position="631"/>
        <end position="666"/>
    </location>
</feature>
<feature type="domain" description="TRAF-type" evidence="8">
    <location>
        <begin position="120"/>
        <end position="156"/>
    </location>
</feature>
<proteinExistence type="predicted"/>
<dbReference type="SUPFAM" id="SSF50978">
    <property type="entry name" value="WD40 repeat-like"/>
    <property type="match status" value="1"/>
</dbReference>
<dbReference type="InterPro" id="IPR001293">
    <property type="entry name" value="Znf_TRAF"/>
</dbReference>
<dbReference type="PROSITE" id="PS50294">
    <property type="entry name" value="WD_REPEATS_REGION"/>
    <property type="match status" value="4"/>
</dbReference>
<dbReference type="EMBL" id="JAOPGA020000471">
    <property type="protein sequence ID" value="KAL0478843.1"/>
    <property type="molecule type" value="Genomic_DNA"/>
</dbReference>
<feature type="zinc finger region" description="TRAF-type" evidence="6">
    <location>
        <begin position="120"/>
        <end position="156"/>
    </location>
</feature>
<keyword evidence="4 6" id="KW-0863">Zinc-finger</keyword>
<dbReference type="InterPro" id="IPR001680">
    <property type="entry name" value="WD40_rpt"/>
</dbReference>
<evidence type="ECO:0000256" key="2">
    <source>
        <dbReference type="ARBA" id="ARBA00022723"/>
    </source>
</evidence>
<evidence type="ECO:0000256" key="1">
    <source>
        <dbReference type="ARBA" id="ARBA00022574"/>
    </source>
</evidence>
<dbReference type="PANTHER" id="PTHR22847">
    <property type="entry name" value="WD40 REPEAT PROTEIN"/>
    <property type="match status" value="1"/>
</dbReference>
<feature type="repeat" description="WD" evidence="7">
    <location>
        <begin position="496"/>
        <end position="535"/>
    </location>
</feature>
<evidence type="ECO:0000256" key="5">
    <source>
        <dbReference type="ARBA" id="ARBA00022833"/>
    </source>
</evidence>
<dbReference type="InterPro" id="IPR015943">
    <property type="entry name" value="WD40/YVTN_repeat-like_dom_sf"/>
</dbReference>
<dbReference type="SUPFAM" id="SSF49599">
    <property type="entry name" value="TRAF domain-like"/>
    <property type="match status" value="1"/>
</dbReference>
<protein>
    <recommendedName>
        <fullName evidence="8">TRAF-type domain-containing protein</fullName>
    </recommendedName>
</protein>
<dbReference type="Pfam" id="PF00400">
    <property type="entry name" value="WD40"/>
    <property type="match status" value="5"/>
</dbReference>
<evidence type="ECO:0000313" key="10">
    <source>
        <dbReference type="Proteomes" id="UP001431209"/>
    </source>
</evidence>
<dbReference type="SMART" id="SM00320">
    <property type="entry name" value="WD40"/>
    <property type="match status" value="7"/>
</dbReference>
<dbReference type="PRINTS" id="PR00320">
    <property type="entry name" value="GPROTEINBRPT"/>
</dbReference>
<dbReference type="CDD" id="cd00200">
    <property type="entry name" value="WD40"/>
    <property type="match status" value="1"/>
</dbReference>
<feature type="repeat" description="WD" evidence="7">
    <location>
        <begin position="578"/>
        <end position="611"/>
    </location>
</feature>
<dbReference type="GO" id="GO:1990234">
    <property type="term" value="C:transferase complex"/>
    <property type="evidence" value="ECO:0007669"/>
    <property type="project" value="UniProtKB-ARBA"/>
</dbReference>
<dbReference type="InterPro" id="IPR020472">
    <property type="entry name" value="WD40_PAC1"/>
</dbReference>
<keyword evidence="2 6" id="KW-0479">Metal-binding</keyword>
<evidence type="ECO:0000256" key="4">
    <source>
        <dbReference type="ARBA" id="ARBA00022771"/>
    </source>
</evidence>
<sequence>MSTSPTKTKSNTDPFGDFFTSSTSTSPQVKNSILTDGTAAIGTDPNTEDVNFARCKLCFKIVHNNRECRHCHSLFCNEHIKNHLKTSDTCPVCSKSPVSLEGDFDHNFLVQRIVNDLNAPCPLGCGQKVHSSDAQSHSNVCEKLKVTCPMRKYGCTWNGERSQARSHIESSCPYFAVKNVLESYEEKLLHRDQLAQQQKKYWEGVVLKKDLQIMHLNRELQQAQQTISQLDHSHHGHHSKIFSSNEGLHNGSAFSGTHSLFGDMPHSKNQLSPSQLSDLIISPQNKSTINHQKKPFENVIQKRLFAQDNVVSMSPINGFNIMSDIVDSPDDDQLDDEQNFVDRVIKDMEDNHSAHESIVLSIPPSASSSSSTPSSYQDIKSDPRDLYLLAGGGVGSIKVWDINEPEECIMSLKGHTRFVSALYTHKGKVCSGSGDTSIRLWDFSTGECEKMLTGCDGKVGALCSYGDLLVSGSKDGATNHKIRLWNTEKNVCVRTLQGHSDWINVLTAHDKMLFSGSGDRTVRIWDLEKGKCLVKYENPSFVLSLYHHADHHLLYCGTYDGMIRTWDLRANQKVIRTVKAHASGVLSLAHHDNMLCSGSKDETIRVWDYRTLGGTSSCVTKQWTDNSVRTFVGHNNAVKCLISYNQKYLASGSYDRTVKLWDVSAGGPQGGEEQDVSVMTIETGFKVYSLCTFSE</sequence>
<gene>
    <name evidence="9" type="ORF">AKO1_008253</name>
</gene>
<evidence type="ECO:0000259" key="8">
    <source>
        <dbReference type="PROSITE" id="PS50145"/>
    </source>
</evidence>
<evidence type="ECO:0000256" key="7">
    <source>
        <dbReference type="PROSITE-ProRule" id="PRU00221"/>
    </source>
</evidence>
<dbReference type="PROSITE" id="PS50145">
    <property type="entry name" value="ZF_TRAF"/>
    <property type="match status" value="1"/>
</dbReference>
<dbReference type="PROSITE" id="PS00678">
    <property type="entry name" value="WD_REPEATS_1"/>
    <property type="match status" value="3"/>
</dbReference>
<comment type="caution">
    <text evidence="9">The sequence shown here is derived from an EMBL/GenBank/DDBJ whole genome shotgun (WGS) entry which is preliminary data.</text>
</comment>
<evidence type="ECO:0000256" key="6">
    <source>
        <dbReference type="PROSITE-ProRule" id="PRU00207"/>
    </source>
</evidence>
<feature type="repeat" description="WD" evidence="7">
    <location>
        <begin position="412"/>
        <end position="451"/>
    </location>
</feature>
<dbReference type="Gene3D" id="3.30.40.10">
    <property type="entry name" value="Zinc/RING finger domain, C3HC4 (zinc finger)"/>
    <property type="match status" value="2"/>
</dbReference>
<dbReference type="PANTHER" id="PTHR22847:SF637">
    <property type="entry name" value="WD REPEAT DOMAIN 5B"/>
    <property type="match status" value="1"/>
</dbReference>
<reference evidence="9 10" key="1">
    <citation type="submission" date="2024-03" db="EMBL/GenBank/DDBJ databases">
        <title>The Acrasis kona genome and developmental transcriptomes reveal deep origins of eukaryotic multicellular pathways.</title>
        <authorList>
            <person name="Sheikh S."/>
            <person name="Fu C.-J."/>
            <person name="Brown M.W."/>
            <person name="Baldauf S.L."/>
        </authorList>
    </citation>
    <scope>NUCLEOTIDE SEQUENCE [LARGE SCALE GENOMIC DNA]</scope>
    <source>
        <strain evidence="9 10">ATCC MYA-3509</strain>
    </source>
</reference>
<dbReference type="InterPro" id="IPR013083">
    <property type="entry name" value="Znf_RING/FYVE/PHD"/>
</dbReference>
<dbReference type="AlphaFoldDB" id="A0AAW2YPK6"/>
<organism evidence="9 10">
    <name type="scientific">Acrasis kona</name>
    <dbReference type="NCBI Taxonomy" id="1008807"/>
    <lineage>
        <taxon>Eukaryota</taxon>
        <taxon>Discoba</taxon>
        <taxon>Heterolobosea</taxon>
        <taxon>Tetramitia</taxon>
        <taxon>Eutetramitia</taxon>
        <taxon>Acrasidae</taxon>
        <taxon>Acrasis</taxon>
    </lineage>
</organism>
<keyword evidence="5 6" id="KW-0862">Zinc</keyword>
<accession>A0AAW2YPK6</accession>
<dbReference type="Gene3D" id="2.130.10.10">
    <property type="entry name" value="YVTN repeat-like/Quinoprotein amine dehydrogenase"/>
    <property type="match status" value="3"/>
</dbReference>